<accession>A0A9W8H1E2</accession>
<dbReference type="AlphaFoldDB" id="A0A9W8H1E2"/>
<evidence type="ECO:0000313" key="2">
    <source>
        <dbReference type="Proteomes" id="UP001140011"/>
    </source>
</evidence>
<dbReference type="OrthoDB" id="5542960at2759"/>
<dbReference type="Proteomes" id="UP001140011">
    <property type="component" value="Unassembled WGS sequence"/>
</dbReference>
<proteinExistence type="predicted"/>
<reference evidence="1" key="1">
    <citation type="submission" date="2022-07" db="EMBL/GenBank/DDBJ databases">
        <title>Phylogenomic reconstructions and comparative analyses of Kickxellomycotina fungi.</title>
        <authorList>
            <person name="Reynolds N.K."/>
            <person name="Stajich J.E."/>
            <person name="Barry K."/>
            <person name="Grigoriev I.V."/>
            <person name="Crous P."/>
            <person name="Smith M.E."/>
        </authorList>
    </citation>
    <scope>NUCLEOTIDE SEQUENCE</scope>
    <source>
        <strain evidence="1">BCRC 34297</strain>
    </source>
</reference>
<evidence type="ECO:0000313" key="1">
    <source>
        <dbReference type="EMBL" id="KAJ2754266.1"/>
    </source>
</evidence>
<keyword evidence="2" id="KW-1185">Reference proteome</keyword>
<sequence>MVIKFVSVSDTEPYNEQLYGTLVSELYQGRVNCVDVYSGLSGAPLSLSLTGRTGLTSIIHGSNISCAPFASLAYLNAGTLKTVEIIISEEKNWLDFLYGSTEAPAVYTSLTTLVVEITDIPYDTIWAAIEDAEPFPVLSALVVEGKYPFNDGLLFRGNGKTLQSLIIPFSVIARNVLGRFNVLKRCGVTRMAQICIGDVIEVDTKFLTGRAGVPIEQQVHRILEVATLLKYTGDTTSTQTFASIKAAPTMAILQHLYISERWCSVTDFIKVIVALPSLVGFTCDIHAFGPDIEAIPANDRPSILRTKHYPLSSNFKVLRVPNIADASVGIVADAAKIISILCPNFAHVDLPLKLRNEFSHEIAWGMVSDPFEPYADSLCRLVYRG</sequence>
<dbReference type="EMBL" id="JANBUH010000128">
    <property type="protein sequence ID" value="KAJ2754266.1"/>
    <property type="molecule type" value="Genomic_DNA"/>
</dbReference>
<gene>
    <name evidence="1" type="ORF">GGI19_002529</name>
</gene>
<comment type="caution">
    <text evidence="1">The sequence shown here is derived from an EMBL/GenBank/DDBJ whole genome shotgun (WGS) entry which is preliminary data.</text>
</comment>
<name>A0A9W8H1E2_9FUNG</name>
<protein>
    <submittedName>
        <fullName evidence="1">Uncharacterized protein</fullName>
    </submittedName>
</protein>
<organism evidence="1 2">
    <name type="scientific">Coemansia pectinata</name>
    <dbReference type="NCBI Taxonomy" id="1052879"/>
    <lineage>
        <taxon>Eukaryota</taxon>
        <taxon>Fungi</taxon>
        <taxon>Fungi incertae sedis</taxon>
        <taxon>Zoopagomycota</taxon>
        <taxon>Kickxellomycotina</taxon>
        <taxon>Kickxellomycetes</taxon>
        <taxon>Kickxellales</taxon>
        <taxon>Kickxellaceae</taxon>
        <taxon>Coemansia</taxon>
    </lineage>
</organism>